<comment type="caution">
    <text evidence="2">The sequence shown here is derived from an EMBL/GenBank/DDBJ whole genome shotgun (WGS) entry which is preliminary data.</text>
</comment>
<feature type="transmembrane region" description="Helical" evidence="1">
    <location>
        <begin position="40"/>
        <end position="63"/>
    </location>
</feature>
<sequence length="94" mass="10068">MRRAPSIVAFMAVGLVVGLVVALFSTLFGPTDQAYTAPAVFGILAVVFGTAGVLLGAIVALLLDWRSRRRAQRFRALRLDEERPGTDPEAPGSR</sequence>
<accession>A0A9X2HIJ0</accession>
<feature type="transmembrane region" description="Helical" evidence="1">
    <location>
        <begin position="7"/>
        <end position="28"/>
    </location>
</feature>
<evidence type="ECO:0000313" key="2">
    <source>
        <dbReference type="EMBL" id="MCP3425478.1"/>
    </source>
</evidence>
<organism evidence="2 3">
    <name type="scientific">Rothia santali</name>
    <dbReference type="NCBI Taxonomy" id="2949643"/>
    <lineage>
        <taxon>Bacteria</taxon>
        <taxon>Bacillati</taxon>
        <taxon>Actinomycetota</taxon>
        <taxon>Actinomycetes</taxon>
        <taxon>Micrococcales</taxon>
        <taxon>Micrococcaceae</taxon>
        <taxon>Rothia</taxon>
    </lineage>
</organism>
<proteinExistence type="predicted"/>
<dbReference type="RefSeq" id="WP_254165715.1">
    <property type="nucleotide sequence ID" value="NZ_JANAFB010000009.1"/>
</dbReference>
<dbReference type="Proteomes" id="UP001139502">
    <property type="component" value="Unassembled WGS sequence"/>
</dbReference>
<gene>
    <name evidence="2" type="ORF">NBM05_05455</name>
</gene>
<keyword evidence="1" id="KW-0472">Membrane</keyword>
<keyword evidence="1" id="KW-0812">Transmembrane</keyword>
<keyword evidence="1" id="KW-1133">Transmembrane helix</keyword>
<name>A0A9X2HIJ0_9MICC</name>
<evidence type="ECO:0000313" key="3">
    <source>
        <dbReference type="Proteomes" id="UP001139502"/>
    </source>
</evidence>
<evidence type="ECO:0000256" key="1">
    <source>
        <dbReference type="SAM" id="Phobius"/>
    </source>
</evidence>
<dbReference type="AlphaFoldDB" id="A0A9X2HIJ0"/>
<dbReference type="EMBL" id="JANAFB010000009">
    <property type="protein sequence ID" value="MCP3425478.1"/>
    <property type="molecule type" value="Genomic_DNA"/>
</dbReference>
<protein>
    <submittedName>
        <fullName evidence="2">Uncharacterized protein</fullName>
    </submittedName>
</protein>
<keyword evidence="3" id="KW-1185">Reference proteome</keyword>
<reference evidence="2" key="1">
    <citation type="submission" date="2022-06" db="EMBL/GenBank/DDBJ databases">
        <title>Rothia sp. isolated from sandalwood seedling.</title>
        <authorList>
            <person name="Tuikhar N."/>
            <person name="Kirdat K."/>
            <person name="Thorat V."/>
            <person name="Swetha P."/>
            <person name="Padma S."/>
            <person name="Sundararaj R."/>
            <person name="Yadav A."/>
        </authorList>
    </citation>
    <scope>NUCLEOTIDE SEQUENCE</scope>
    <source>
        <strain evidence="2">AR01</strain>
    </source>
</reference>